<dbReference type="UniPathway" id="UPA00074">
    <property type="reaction ID" value="UER00132"/>
</dbReference>
<dbReference type="Pfam" id="PF10397">
    <property type="entry name" value="ADSL_C"/>
    <property type="match status" value="1"/>
</dbReference>
<dbReference type="EMBL" id="CABL01000003">
    <property type="protein sequence ID" value="CBH74793.1"/>
    <property type="molecule type" value="Genomic_DNA"/>
</dbReference>
<dbReference type="InterPro" id="IPR020557">
    <property type="entry name" value="Fumarate_lyase_CS"/>
</dbReference>
<dbReference type="PANTHER" id="PTHR43172">
    <property type="entry name" value="ADENYLOSUCCINATE LYASE"/>
    <property type="match status" value="1"/>
</dbReference>
<dbReference type="PANTHER" id="PTHR43172:SF1">
    <property type="entry name" value="ADENYLOSUCCINATE LYASE"/>
    <property type="match status" value="1"/>
</dbReference>
<keyword evidence="1 3" id="KW-0456">Lyase</keyword>
<reference evidence="3" key="1">
    <citation type="submission" date="2009-10" db="EMBL/GenBank/DDBJ databases">
        <title>Diversity of trophic interactions inside an arsenic-rich microbial ecosystem.</title>
        <authorList>
            <person name="Bertin P.N."/>
            <person name="Heinrich-Salmeron A."/>
            <person name="Pelletier E."/>
            <person name="Goulhen-Chollet F."/>
            <person name="Arsene-Ploetze F."/>
            <person name="Gallien S."/>
            <person name="Calteau A."/>
            <person name="Vallenet D."/>
            <person name="Casiot C."/>
            <person name="Chane-Woon-Ming B."/>
            <person name="Giloteaux L."/>
            <person name="Barakat M."/>
            <person name="Bonnefoy V."/>
            <person name="Bruneel O."/>
            <person name="Chandler M."/>
            <person name="Cleiss J."/>
            <person name="Duran R."/>
            <person name="Elbaz-Poulichet F."/>
            <person name="Fonknechten N."/>
            <person name="Lauga B."/>
            <person name="Mornico D."/>
            <person name="Ortet P."/>
            <person name="Schaeffer C."/>
            <person name="Siguier P."/>
            <person name="Alexander Thil Smith A."/>
            <person name="Van Dorsselaer A."/>
            <person name="Weissenbach J."/>
            <person name="Medigue C."/>
            <person name="Le Paslier D."/>
        </authorList>
    </citation>
    <scope>NUCLEOTIDE SEQUENCE</scope>
</reference>
<dbReference type="SUPFAM" id="SSF48557">
    <property type="entry name" value="L-aspartase-like"/>
    <property type="match status" value="1"/>
</dbReference>
<dbReference type="EC" id="4.3.2.2" evidence="3"/>
<evidence type="ECO:0000313" key="3">
    <source>
        <dbReference type="EMBL" id="CBH74793.1"/>
    </source>
</evidence>
<dbReference type="UniPathway" id="UPA00075">
    <property type="reaction ID" value="UER00336"/>
</dbReference>
<proteinExistence type="predicted"/>
<dbReference type="Pfam" id="PF00206">
    <property type="entry name" value="Lyase_1"/>
    <property type="match status" value="1"/>
</dbReference>
<dbReference type="Gene3D" id="1.10.275.60">
    <property type="match status" value="1"/>
</dbReference>
<evidence type="ECO:0000256" key="1">
    <source>
        <dbReference type="ARBA" id="ARBA00023239"/>
    </source>
</evidence>
<dbReference type="NCBIfam" id="TIGR00928">
    <property type="entry name" value="purB"/>
    <property type="match status" value="1"/>
</dbReference>
<comment type="caution">
    <text evidence="3">The sequence shown here is derived from an EMBL/GenBank/DDBJ whole genome shotgun (WGS) entry which is preliminary data.</text>
</comment>
<dbReference type="InterPro" id="IPR019468">
    <property type="entry name" value="AdenyloSucc_lyase_C"/>
</dbReference>
<dbReference type="PRINTS" id="PR00149">
    <property type="entry name" value="FUMRATELYASE"/>
</dbReference>
<feature type="domain" description="Adenylosuccinate lyase C-terminal" evidence="2">
    <location>
        <begin position="351"/>
        <end position="436"/>
    </location>
</feature>
<protein>
    <submittedName>
        <fullName evidence="3">Putative Adenylosuccinate lyase (Adenylosuccinase) (ASL) (ASASE)</fullName>
        <ecNumber evidence="3">4.3.2.2</ecNumber>
    </submittedName>
</protein>
<dbReference type="GO" id="GO:0070626">
    <property type="term" value="F:(S)-2-(5-amino-1-(5-phospho-D-ribosyl)imidazole-4-carboxamido) succinate lyase (fumarate-forming) activity"/>
    <property type="evidence" value="ECO:0007669"/>
    <property type="project" value="TreeGrafter"/>
</dbReference>
<dbReference type="Gene3D" id="1.20.200.10">
    <property type="entry name" value="Fumarase/aspartase (Central domain)"/>
    <property type="match status" value="1"/>
</dbReference>
<dbReference type="AlphaFoldDB" id="E6PEA8"/>
<dbReference type="SMART" id="SM00998">
    <property type="entry name" value="ADSL_C"/>
    <property type="match status" value="1"/>
</dbReference>
<dbReference type="GO" id="GO:0044208">
    <property type="term" value="P:'de novo' AMP biosynthetic process"/>
    <property type="evidence" value="ECO:0007669"/>
    <property type="project" value="UniProtKB-UniPathway"/>
</dbReference>
<dbReference type="InterPro" id="IPR000362">
    <property type="entry name" value="Fumarate_lyase_fam"/>
</dbReference>
<dbReference type="GO" id="GO:0005829">
    <property type="term" value="C:cytosol"/>
    <property type="evidence" value="ECO:0007669"/>
    <property type="project" value="TreeGrafter"/>
</dbReference>
<accession>E6PEA8</accession>
<dbReference type="InterPro" id="IPR022761">
    <property type="entry name" value="Fumarate_lyase_N"/>
</dbReference>
<dbReference type="Gene3D" id="1.10.40.30">
    <property type="entry name" value="Fumarase/aspartase (C-terminal domain)"/>
    <property type="match status" value="1"/>
</dbReference>
<dbReference type="PROSITE" id="PS00163">
    <property type="entry name" value="FUMARATE_LYASES"/>
    <property type="match status" value="1"/>
</dbReference>
<dbReference type="InterPro" id="IPR004769">
    <property type="entry name" value="Pur_lyase"/>
</dbReference>
<name>E6PEA8_9ZZZZ</name>
<gene>
    <name evidence="3" type="ORF">CARN1_0424</name>
</gene>
<dbReference type="GO" id="GO:0006189">
    <property type="term" value="P:'de novo' IMP biosynthetic process"/>
    <property type="evidence" value="ECO:0007669"/>
    <property type="project" value="UniProtKB-UniPathway"/>
</dbReference>
<evidence type="ECO:0000259" key="2">
    <source>
        <dbReference type="SMART" id="SM00998"/>
    </source>
</evidence>
<sequence>MRSLFSERTRRRLWREVWIALAQAQSKYGFVSEAELADLRAHADEIDIDAALEIERSIHHDLMAEIRVYASQARIGGGKLHLGATSMDIEDTVETYRIRRALSSIGERLHELLAAFSETIEAQADRLCMAFTHLQPAEPTTLGYRFAIYAQDLLIDEANLRHIFAQMTTKGLRGAVGTSASYEQLLDGTGASMDLEREVLDHFGLEARAASTQTYTRKLDYLLLSGLAGIGTSLSKFAADIRILSAPPFGELAEPFGSAQVGSSAMPFKRNPILCERIDSLARLLPAYADVAWQNAATNYLERTLDDSANRRTTIPEALLCVDELLSLALRVVRGLRIDERRIAQNVRTYGPFAGTERVMMEAARAGGDRQELHETLRGRAMEAWDALARGEDNPLASLLAGDPSLTALIDPAEIRRSLDPTGHVGLAAKRARMVGEQIAALPNFPQQRIVAELQAEEQRG</sequence>
<dbReference type="GO" id="GO:0004018">
    <property type="term" value="F:N6-(1,2-dicarboxyethyl)AMP AMP-lyase (fumarate-forming) activity"/>
    <property type="evidence" value="ECO:0007669"/>
    <property type="project" value="InterPro"/>
</dbReference>
<dbReference type="InterPro" id="IPR008948">
    <property type="entry name" value="L-Aspartase-like"/>
</dbReference>
<organism evidence="3">
    <name type="scientific">mine drainage metagenome</name>
    <dbReference type="NCBI Taxonomy" id="410659"/>
    <lineage>
        <taxon>unclassified sequences</taxon>
        <taxon>metagenomes</taxon>
        <taxon>ecological metagenomes</taxon>
    </lineage>
</organism>